<keyword evidence="1" id="KW-1133">Transmembrane helix</keyword>
<keyword evidence="4" id="KW-1185">Reference proteome</keyword>
<evidence type="ECO:0000256" key="2">
    <source>
        <dbReference type="SAM" id="SignalP"/>
    </source>
</evidence>
<keyword evidence="2" id="KW-0732">Signal</keyword>
<comment type="caution">
    <text evidence="3">The sequence shown here is derived from an EMBL/GenBank/DDBJ whole genome shotgun (WGS) entry which is preliminary data.</text>
</comment>
<keyword evidence="1" id="KW-0812">Transmembrane</keyword>
<evidence type="ECO:0000256" key="1">
    <source>
        <dbReference type="SAM" id="Phobius"/>
    </source>
</evidence>
<evidence type="ECO:0000313" key="3">
    <source>
        <dbReference type="EMBL" id="KAK8887016.1"/>
    </source>
</evidence>
<evidence type="ECO:0000313" key="4">
    <source>
        <dbReference type="Proteomes" id="UP001470230"/>
    </source>
</evidence>
<feature type="chain" id="PRO_5047049122" description="Transmembrane protein" evidence="2">
    <location>
        <begin position="24"/>
        <end position="380"/>
    </location>
</feature>
<organism evidence="3 4">
    <name type="scientific">Tritrichomonas musculus</name>
    <dbReference type="NCBI Taxonomy" id="1915356"/>
    <lineage>
        <taxon>Eukaryota</taxon>
        <taxon>Metamonada</taxon>
        <taxon>Parabasalia</taxon>
        <taxon>Tritrichomonadida</taxon>
        <taxon>Tritrichomonadidae</taxon>
        <taxon>Tritrichomonas</taxon>
    </lineage>
</organism>
<gene>
    <name evidence="3" type="ORF">M9Y10_038051</name>
</gene>
<accession>A0ABR2K8B4</accession>
<keyword evidence="1" id="KW-0472">Membrane</keyword>
<feature type="transmembrane region" description="Helical" evidence="1">
    <location>
        <begin position="334"/>
        <end position="359"/>
    </location>
</feature>
<sequence length="380" mass="42844">MKYYILPFFHILWLSLLFQQSLSRNSDCQVIENERITQRLLFNPQSDFCIQIKNCLFTSISCDIFDNGGAISINNDLTTLSVFQTSFYDCNCYQKKGGAIYLNVKNSSIDQCCAIQCFSRYGLFFHSIVNQSFSIHMSTIVDCNSGDSLFTCSTLNSAGGSQFISYVNSSSNNLNFYNAAGISIMPDDLLMGFCTFANNIGESIISINYLIDQSFHQRTLNYINVVNNTLRTKSPFPQAIAVFFVDNITLSNFIFQMNSADYSGTLDFYTLYEAQNVHTLIVDSIFDHFSTRFPMETINCSINTSENTYDFQFLNTEICDGYIPPSSSSSKRKIIIITCSAVGGVLCVIIIIVIIFALIKKRNTSKNNEIIYPLITSEKN</sequence>
<evidence type="ECO:0008006" key="5">
    <source>
        <dbReference type="Google" id="ProtNLM"/>
    </source>
</evidence>
<proteinExistence type="predicted"/>
<feature type="signal peptide" evidence="2">
    <location>
        <begin position="1"/>
        <end position="23"/>
    </location>
</feature>
<name>A0ABR2K8B4_9EUKA</name>
<protein>
    <recommendedName>
        <fullName evidence="5">Transmembrane protein</fullName>
    </recommendedName>
</protein>
<reference evidence="3 4" key="1">
    <citation type="submission" date="2024-04" db="EMBL/GenBank/DDBJ databases">
        <title>Tritrichomonas musculus Genome.</title>
        <authorList>
            <person name="Alves-Ferreira E."/>
            <person name="Grigg M."/>
            <person name="Lorenzi H."/>
            <person name="Galac M."/>
        </authorList>
    </citation>
    <scope>NUCLEOTIDE SEQUENCE [LARGE SCALE GENOMIC DNA]</scope>
    <source>
        <strain evidence="3 4">EAF2021</strain>
    </source>
</reference>
<dbReference type="Proteomes" id="UP001470230">
    <property type="component" value="Unassembled WGS sequence"/>
</dbReference>
<dbReference type="EMBL" id="JAPFFF010000006">
    <property type="protein sequence ID" value="KAK8887016.1"/>
    <property type="molecule type" value="Genomic_DNA"/>
</dbReference>